<sequence>MDGMPLTAESRGRNTVVRAWNGTYWQEMFEETAKPKIQKWLEQFEENSCTPYVVSSSWTTLVNKVLEERPWKSNKPNEDHTVVLPFKDGYLHITAQKAWMEEPNPNYGIKHCANVVLGVKPGQDFVPPTIPSDSVFGGYLSTSLFDLEKRAVVQQHCAMSFLRNKFQLCGWWVSPGGGGKGAMVKMLHHVHGKDNMGRANYGAINLTKLDGDHYLEMIVDKTFLSVAEVDVTKPWCEDTWKMLIASDAVDVNPKNDKLFSYTCDAFQIIMSNQEPRIRDESGGVMRRLQVVQWDSSLERRGTIIYDIDKVVFEQEPLLLVGWLVEGIQKILRNGGPVRDKALPEAIRRYTQRLTKDNDSVEAWIQDCQIVRSRDPNVKVSKREIFEHYEAYCHENCIDRPRGASVFWKIFARKLNVNIDDISERPNIKGGGKGPSILRTIAIRDPDIAREMMARLAEQAIRDGRFKEEPANDDPFGLDTEARMEGRLIKVPVFSDMEHSELQQWRSKLAP</sequence>
<keyword evidence="1" id="KW-0547">Nucleotide-binding</keyword>
<dbReference type="InterPro" id="IPR045455">
    <property type="entry name" value="NrS-1_pol-like_helicase"/>
</dbReference>
<dbReference type="SUPFAM" id="SSF52540">
    <property type="entry name" value="P-loop containing nucleoside triphosphate hydrolases"/>
    <property type="match status" value="1"/>
</dbReference>
<keyword evidence="2" id="KW-0378">Hydrolase</keyword>
<organism evidence="5 6">
    <name type="scientific">Stenotrophomonas maltophilia</name>
    <name type="common">Pseudomonas maltophilia</name>
    <name type="synonym">Xanthomonas maltophilia</name>
    <dbReference type="NCBI Taxonomy" id="40324"/>
    <lineage>
        <taxon>Bacteria</taxon>
        <taxon>Pseudomonadati</taxon>
        <taxon>Pseudomonadota</taxon>
        <taxon>Gammaproteobacteria</taxon>
        <taxon>Lysobacterales</taxon>
        <taxon>Lysobacteraceae</taxon>
        <taxon>Stenotrophomonas</taxon>
        <taxon>Stenotrophomonas maltophilia group</taxon>
    </lineage>
</organism>
<dbReference type="AlphaFoldDB" id="A0A2W6HW16"/>
<evidence type="ECO:0000313" key="6">
    <source>
        <dbReference type="Proteomes" id="UP000249614"/>
    </source>
</evidence>
<proteinExistence type="predicted"/>
<evidence type="ECO:0000259" key="4">
    <source>
        <dbReference type="PROSITE" id="PS51206"/>
    </source>
</evidence>
<dbReference type="Pfam" id="PF19263">
    <property type="entry name" value="DUF5906"/>
    <property type="match status" value="1"/>
</dbReference>
<comment type="caution">
    <text evidence="5">The sequence shown here is derived from an EMBL/GenBank/DDBJ whole genome shotgun (WGS) entry which is preliminary data.</text>
</comment>
<dbReference type="Gene3D" id="3.40.50.300">
    <property type="entry name" value="P-loop containing nucleotide triphosphate hydrolases"/>
    <property type="match status" value="1"/>
</dbReference>
<evidence type="ECO:0000256" key="1">
    <source>
        <dbReference type="ARBA" id="ARBA00022741"/>
    </source>
</evidence>
<dbReference type="InterPro" id="IPR027417">
    <property type="entry name" value="P-loop_NTPase"/>
</dbReference>
<evidence type="ECO:0000256" key="2">
    <source>
        <dbReference type="ARBA" id="ARBA00022801"/>
    </source>
</evidence>
<dbReference type="GO" id="GO:0005524">
    <property type="term" value="F:ATP binding"/>
    <property type="evidence" value="ECO:0007669"/>
    <property type="project" value="UniProtKB-KW"/>
</dbReference>
<accession>A0A2W6HW16</accession>
<dbReference type="EMBL" id="LXXM01000226">
    <property type="protein sequence ID" value="PZS87677.1"/>
    <property type="molecule type" value="Genomic_DNA"/>
</dbReference>
<gene>
    <name evidence="5" type="ORF">A7X83_01665</name>
</gene>
<dbReference type="PANTHER" id="PTHR35372:SF2">
    <property type="entry name" value="SF3 HELICASE DOMAIN-CONTAINING PROTEIN"/>
    <property type="match status" value="1"/>
</dbReference>
<name>A0A2W6HW16_STEMA</name>
<dbReference type="PANTHER" id="PTHR35372">
    <property type="entry name" value="ATP BINDING PROTEIN-RELATED"/>
    <property type="match status" value="1"/>
</dbReference>
<dbReference type="InterPro" id="IPR051620">
    <property type="entry name" value="ORF904-like_C"/>
</dbReference>
<protein>
    <recommendedName>
        <fullName evidence="4">SF3 helicase domain-containing protein</fullName>
    </recommendedName>
</protein>
<dbReference type="PROSITE" id="PS51206">
    <property type="entry name" value="SF3_HELICASE_1"/>
    <property type="match status" value="1"/>
</dbReference>
<dbReference type="Proteomes" id="UP000249614">
    <property type="component" value="Unassembled WGS sequence"/>
</dbReference>
<dbReference type="GO" id="GO:0016787">
    <property type="term" value="F:hydrolase activity"/>
    <property type="evidence" value="ECO:0007669"/>
    <property type="project" value="UniProtKB-KW"/>
</dbReference>
<dbReference type="InterPro" id="IPR014015">
    <property type="entry name" value="Helicase_SF3_DNA-vir"/>
</dbReference>
<feature type="domain" description="SF3 helicase" evidence="4">
    <location>
        <begin position="148"/>
        <end position="306"/>
    </location>
</feature>
<reference evidence="5 6" key="1">
    <citation type="submission" date="2016-05" db="EMBL/GenBank/DDBJ databases">
        <authorList>
            <person name="Lavstsen T."/>
            <person name="Jespersen J.S."/>
        </authorList>
    </citation>
    <scope>NUCLEOTIDE SEQUENCE [LARGE SCALE GENOMIC DNA]</scope>
    <source>
        <strain evidence="5 6">SM-5815</strain>
    </source>
</reference>
<evidence type="ECO:0000313" key="5">
    <source>
        <dbReference type="EMBL" id="PZS87677.1"/>
    </source>
</evidence>
<evidence type="ECO:0000256" key="3">
    <source>
        <dbReference type="ARBA" id="ARBA00022840"/>
    </source>
</evidence>
<keyword evidence="3" id="KW-0067">ATP-binding</keyword>